<organism evidence="18 19">
    <name type="scientific">Dyella choica</name>
    <dbReference type="NCBI Taxonomy" id="1927959"/>
    <lineage>
        <taxon>Bacteria</taxon>
        <taxon>Pseudomonadati</taxon>
        <taxon>Pseudomonadota</taxon>
        <taxon>Gammaproteobacteria</taxon>
        <taxon>Lysobacterales</taxon>
        <taxon>Rhodanobacteraceae</taxon>
        <taxon>Dyella</taxon>
    </lineage>
</organism>
<dbReference type="FunFam" id="1.10.287.130:FF:000002">
    <property type="entry name" value="Two-component osmosensing histidine kinase"/>
    <property type="match status" value="1"/>
</dbReference>
<dbReference type="PROSITE" id="PS50109">
    <property type="entry name" value="HIS_KIN"/>
    <property type="match status" value="1"/>
</dbReference>
<evidence type="ECO:0000256" key="7">
    <source>
        <dbReference type="ARBA" id="ARBA00022777"/>
    </source>
</evidence>
<dbReference type="InterPro" id="IPR003594">
    <property type="entry name" value="HATPase_dom"/>
</dbReference>
<dbReference type="InterPro" id="IPR001789">
    <property type="entry name" value="Sig_transdc_resp-reg_receiver"/>
</dbReference>
<dbReference type="InterPro" id="IPR036890">
    <property type="entry name" value="HATPase_C_sf"/>
</dbReference>
<dbReference type="EMBL" id="RYYV01000007">
    <property type="protein sequence ID" value="RUL75227.1"/>
    <property type="molecule type" value="Genomic_DNA"/>
</dbReference>
<keyword evidence="13" id="KW-0812">Transmembrane</keyword>
<evidence type="ECO:0000256" key="11">
    <source>
        <dbReference type="ARBA" id="ARBA00068150"/>
    </source>
</evidence>
<dbReference type="Pfam" id="PF00512">
    <property type="entry name" value="HisKA"/>
    <property type="match status" value="1"/>
</dbReference>
<evidence type="ECO:0000256" key="13">
    <source>
        <dbReference type="SAM" id="Phobius"/>
    </source>
</evidence>
<dbReference type="PANTHER" id="PTHR45339">
    <property type="entry name" value="HYBRID SIGNAL TRANSDUCTION HISTIDINE KINASE J"/>
    <property type="match status" value="1"/>
</dbReference>
<dbReference type="Gene3D" id="3.40.50.2300">
    <property type="match status" value="1"/>
</dbReference>
<dbReference type="SMART" id="SM00387">
    <property type="entry name" value="HATPase_c"/>
    <property type="match status" value="1"/>
</dbReference>
<dbReference type="InterPro" id="IPR011006">
    <property type="entry name" value="CheY-like_superfamily"/>
</dbReference>
<dbReference type="InterPro" id="IPR005467">
    <property type="entry name" value="His_kinase_dom"/>
</dbReference>
<sequence length="971" mass="105737">MRPQPLTRPATQGTHFFQHTAVTLAFFLSDAASGWFDAGPVSIAVVVLAALLSLTALLALAVLRMLFLQRAKLAEAEHALQRQSTLMQAQLDAVPFPVLVKDVSGAYLALNSACERRLGIESAHLLGANSLELPEHRWLALPDGTSAAQRLHQLGADAVREHKVQRCELDYLSSDGRQRTGLFLEAPTQAPDGSVNGSIGMLLDITEYRQVERNARATEQSLHDITQRIPVVVFAVRRGNDRQQRLAFIAGNLQALFGLAPGDLLEKDDVLRDWPFHDRIHPEDAPAVRRLLQRATRHRGTVTLDFRAYGAEGLRWIHLVMGTRRLPDRQVEWIGYFIDTTSINAHNQTLLAARDAAERASKAKADFLATMSHEIRTPMNGVIGMLELLGRTPLDQEQRELVHAVEDSAGVLLQVLNDVLDFSKLEAGNVRLDDAPFDLRTLVDNVVGVMTGPAHNKGLLVDVGADATLAGKLLGDSVRIRQILMNLLNNAVKFTEHGSVAVSLRVVGDDGHAQRVRISVIDTGIGIAADKQANLFTPFSQAESWTTRRYGGTGLGLAICRHLVQLMGGSVDLSSRLGEGTKVTLELRLTVAQRKVEHSPELAGRHAIVRLASVGTANALAAHLGSLGLTVEQIPPAQPMRSGVAANLLFIDGNDQESAALIAARPILVDTRANGISGDRDERLWLNANPLKWQSVARVCAQALKPQAAAPRGAAAPPISAPAATKHRARRILVAEDHPISQSLIRRQLDLLGWHCDVVGDGRSALAALRQDHYAMLLTDCQMPLMNGYELAAAWRQHESATPQSTRLPILAMTANALDGEIERCHEAGMDDYLSKPVQLRQLEEKLLAWAPEAIDTPAPEVPLFEDIFAEPGMQDLRAEMVRAMLRSSGPDLQKLDLAIAQDDSAQAQLTLHRMLGALQLFTNGSLMTEGRELMAALGGADADQALRQLPAYLENLRGLLSGLARQTQLH</sequence>
<dbReference type="GO" id="GO:0005886">
    <property type="term" value="C:plasma membrane"/>
    <property type="evidence" value="ECO:0007669"/>
    <property type="project" value="UniProtKB-SubCell"/>
</dbReference>
<dbReference type="InterPro" id="IPR036097">
    <property type="entry name" value="HisK_dim/P_sf"/>
</dbReference>
<dbReference type="InterPro" id="IPR000700">
    <property type="entry name" value="PAS-assoc_C"/>
</dbReference>
<dbReference type="Pfam" id="PF00072">
    <property type="entry name" value="Response_reg"/>
    <property type="match status" value="1"/>
</dbReference>
<evidence type="ECO:0000313" key="18">
    <source>
        <dbReference type="EMBL" id="RUL75227.1"/>
    </source>
</evidence>
<keyword evidence="5" id="KW-0808">Transferase</keyword>
<evidence type="ECO:0000256" key="2">
    <source>
        <dbReference type="ARBA" id="ARBA00004429"/>
    </source>
</evidence>
<evidence type="ECO:0000256" key="12">
    <source>
        <dbReference type="PROSITE-ProRule" id="PRU00169"/>
    </source>
</evidence>
<feature type="domain" description="PAC" evidence="17">
    <location>
        <begin position="165"/>
        <end position="217"/>
    </location>
</feature>
<dbReference type="AlphaFoldDB" id="A0A432M591"/>
<dbReference type="InterPro" id="IPR036641">
    <property type="entry name" value="HPT_dom_sf"/>
</dbReference>
<evidence type="ECO:0000256" key="9">
    <source>
        <dbReference type="ARBA" id="ARBA00023012"/>
    </source>
</evidence>
<comment type="catalytic activity">
    <reaction evidence="1">
        <text>ATP + protein L-histidine = ADP + protein N-phospho-L-histidine.</text>
        <dbReference type="EC" id="2.7.13.3"/>
    </reaction>
</comment>
<dbReference type="SMART" id="SM00091">
    <property type="entry name" value="PAS"/>
    <property type="match status" value="2"/>
</dbReference>
<dbReference type="GO" id="GO:0000155">
    <property type="term" value="F:phosphorelay sensor kinase activity"/>
    <property type="evidence" value="ECO:0007669"/>
    <property type="project" value="InterPro"/>
</dbReference>
<dbReference type="Gene3D" id="3.30.565.10">
    <property type="entry name" value="Histidine kinase-like ATPase, C-terminal domain"/>
    <property type="match status" value="1"/>
</dbReference>
<dbReference type="PRINTS" id="PR00344">
    <property type="entry name" value="BCTRLSENSOR"/>
</dbReference>
<keyword evidence="13" id="KW-1133">Transmembrane helix</keyword>
<dbReference type="PANTHER" id="PTHR45339:SF5">
    <property type="entry name" value="HISTIDINE KINASE"/>
    <property type="match status" value="1"/>
</dbReference>
<dbReference type="PROSITE" id="PS50112">
    <property type="entry name" value="PAS"/>
    <property type="match status" value="2"/>
</dbReference>
<evidence type="ECO:0000313" key="19">
    <source>
        <dbReference type="Proteomes" id="UP000274358"/>
    </source>
</evidence>
<comment type="subcellular location">
    <subcellularLocation>
        <location evidence="2">Cell inner membrane</location>
        <topology evidence="2">Multi-pass membrane protein</topology>
    </subcellularLocation>
</comment>
<protein>
    <recommendedName>
        <fullName evidence="11">Sensory/regulatory protein RpfC</fullName>
        <ecNumber evidence="3">2.7.13.3</ecNumber>
    </recommendedName>
</protein>
<proteinExistence type="predicted"/>
<evidence type="ECO:0000256" key="10">
    <source>
        <dbReference type="ARBA" id="ARBA00064003"/>
    </source>
</evidence>
<feature type="domain" description="PAS" evidence="16">
    <location>
        <begin position="83"/>
        <end position="131"/>
    </location>
</feature>
<feature type="domain" description="Histidine kinase" evidence="14">
    <location>
        <begin position="370"/>
        <end position="591"/>
    </location>
</feature>
<evidence type="ECO:0000259" key="14">
    <source>
        <dbReference type="PROSITE" id="PS50109"/>
    </source>
</evidence>
<keyword evidence="8" id="KW-0067">ATP-binding</keyword>
<dbReference type="Pfam" id="PF02518">
    <property type="entry name" value="HATPase_c"/>
    <property type="match status" value="1"/>
</dbReference>
<comment type="caution">
    <text evidence="18">The sequence shown here is derived from an EMBL/GenBank/DDBJ whole genome shotgun (WGS) entry which is preliminary data.</text>
</comment>
<dbReference type="SUPFAM" id="SSF55785">
    <property type="entry name" value="PYP-like sensor domain (PAS domain)"/>
    <property type="match status" value="2"/>
</dbReference>
<dbReference type="Pfam" id="PF08448">
    <property type="entry name" value="PAS_4"/>
    <property type="match status" value="1"/>
</dbReference>
<evidence type="ECO:0000259" key="17">
    <source>
        <dbReference type="PROSITE" id="PS50113"/>
    </source>
</evidence>
<evidence type="ECO:0000256" key="3">
    <source>
        <dbReference type="ARBA" id="ARBA00012438"/>
    </source>
</evidence>
<dbReference type="CDD" id="cd17546">
    <property type="entry name" value="REC_hyHK_CKI1_RcsC-like"/>
    <property type="match status" value="1"/>
</dbReference>
<evidence type="ECO:0000256" key="4">
    <source>
        <dbReference type="ARBA" id="ARBA00022553"/>
    </source>
</evidence>
<accession>A0A432M591</accession>
<gene>
    <name evidence="18" type="ORF">EKH80_10850</name>
</gene>
<evidence type="ECO:0000259" key="16">
    <source>
        <dbReference type="PROSITE" id="PS50112"/>
    </source>
</evidence>
<dbReference type="SUPFAM" id="SSF52172">
    <property type="entry name" value="CheY-like"/>
    <property type="match status" value="1"/>
</dbReference>
<keyword evidence="13" id="KW-0472">Membrane</keyword>
<dbReference type="SUPFAM" id="SSF47384">
    <property type="entry name" value="Homodimeric domain of signal transducing histidine kinase"/>
    <property type="match status" value="1"/>
</dbReference>
<feature type="domain" description="PAS" evidence="16">
    <location>
        <begin position="218"/>
        <end position="299"/>
    </location>
</feature>
<dbReference type="Proteomes" id="UP000274358">
    <property type="component" value="Unassembled WGS sequence"/>
</dbReference>
<dbReference type="InterPro" id="IPR003661">
    <property type="entry name" value="HisK_dim/P_dom"/>
</dbReference>
<dbReference type="PROSITE" id="PS50113">
    <property type="entry name" value="PAC"/>
    <property type="match status" value="1"/>
</dbReference>
<dbReference type="InterPro" id="IPR000014">
    <property type="entry name" value="PAS"/>
</dbReference>
<feature type="domain" description="Response regulatory" evidence="15">
    <location>
        <begin position="731"/>
        <end position="851"/>
    </location>
</feature>
<dbReference type="FunFam" id="3.30.565.10:FF:000010">
    <property type="entry name" value="Sensor histidine kinase RcsC"/>
    <property type="match status" value="1"/>
</dbReference>
<dbReference type="CDD" id="cd00082">
    <property type="entry name" value="HisKA"/>
    <property type="match status" value="1"/>
</dbReference>
<dbReference type="CDD" id="cd16922">
    <property type="entry name" value="HATPase_EvgS-ArcB-TorS-like"/>
    <property type="match status" value="1"/>
</dbReference>
<reference evidence="18 19" key="1">
    <citation type="submission" date="2018-12" db="EMBL/GenBank/DDBJ databases">
        <title>Dyella dinghuensis sp. nov. DHOA06 and Dyella choica sp. nov. 4M-K27, isolated from forest soil.</title>
        <authorList>
            <person name="Qiu L.-H."/>
            <person name="Gao Z.-H."/>
        </authorList>
    </citation>
    <scope>NUCLEOTIDE SEQUENCE [LARGE SCALE GENOMIC DNA]</scope>
    <source>
        <strain evidence="18 19">4M-K27</strain>
    </source>
</reference>
<evidence type="ECO:0000259" key="15">
    <source>
        <dbReference type="PROSITE" id="PS50110"/>
    </source>
</evidence>
<dbReference type="NCBIfam" id="TIGR00229">
    <property type="entry name" value="sensory_box"/>
    <property type="match status" value="1"/>
</dbReference>
<dbReference type="GO" id="GO:0005524">
    <property type="term" value="F:ATP binding"/>
    <property type="evidence" value="ECO:0007669"/>
    <property type="project" value="UniProtKB-KW"/>
</dbReference>
<dbReference type="CDD" id="cd00130">
    <property type="entry name" value="PAS"/>
    <property type="match status" value="1"/>
</dbReference>
<dbReference type="InterPro" id="IPR013656">
    <property type="entry name" value="PAS_4"/>
</dbReference>
<keyword evidence="9" id="KW-0902">Two-component regulatory system</keyword>
<dbReference type="Gene3D" id="3.30.450.20">
    <property type="entry name" value="PAS domain"/>
    <property type="match status" value="2"/>
</dbReference>
<keyword evidence="7" id="KW-0418">Kinase</keyword>
<comment type="subunit">
    <text evidence="10">At low DSF concentrations, interacts with RpfF.</text>
</comment>
<dbReference type="PROSITE" id="PS50110">
    <property type="entry name" value="RESPONSE_REGULATORY"/>
    <property type="match status" value="1"/>
</dbReference>
<dbReference type="SMART" id="SM00388">
    <property type="entry name" value="HisKA"/>
    <property type="match status" value="1"/>
</dbReference>
<evidence type="ECO:0000256" key="8">
    <source>
        <dbReference type="ARBA" id="ARBA00022840"/>
    </source>
</evidence>
<evidence type="ECO:0000256" key="1">
    <source>
        <dbReference type="ARBA" id="ARBA00000085"/>
    </source>
</evidence>
<dbReference type="Gene3D" id="1.10.287.130">
    <property type="match status" value="1"/>
</dbReference>
<keyword evidence="19" id="KW-1185">Reference proteome</keyword>
<dbReference type="InterPro" id="IPR004358">
    <property type="entry name" value="Sig_transdc_His_kin-like_C"/>
</dbReference>
<feature type="transmembrane region" description="Helical" evidence="13">
    <location>
        <begin position="41"/>
        <end position="63"/>
    </location>
</feature>
<dbReference type="EC" id="2.7.13.3" evidence="3"/>
<evidence type="ECO:0000256" key="6">
    <source>
        <dbReference type="ARBA" id="ARBA00022741"/>
    </source>
</evidence>
<name>A0A432M591_9GAMM</name>
<feature type="modified residue" description="4-aspartylphosphate" evidence="12">
    <location>
        <position position="780"/>
    </location>
</feature>
<keyword evidence="4 12" id="KW-0597">Phosphoprotein</keyword>
<evidence type="ECO:0000256" key="5">
    <source>
        <dbReference type="ARBA" id="ARBA00022679"/>
    </source>
</evidence>
<dbReference type="InterPro" id="IPR035965">
    <property type="entry name" value="PAS-like_dom_sf"/>
</dbReference>
<dbReference type="SMART" id="SM00448">
    <property type="entry name" value="REC"/>
    <property type="match status" value="1"/>
</dbReference>
<keyword evidence="6" id="KW-0547">Nucleotide-binding</keyword>
<dbReference type="SUPFAM" id="SSF55874">
    <property type="entry name" value="ATPase domain of HSP90 chaperone/DNA topoisomerase II/histidine kinase"/>
    <property type="match status" value="1"/>
</dbReference>
<dbReference type="SUPFAM" id="SSF47226">
    <property type="entry name" value="Histidine-containing phosphotransfer domain, HPT domain"/>
    <property type="match status" value="1"/>
</dbReference>